<keyword evidence="2" id="KW-0175">Coiled coil</keyword>
<proteinExistence type="inferred from homology"/>
<reference evidence="6 7" key="1">
    <citation type="submission" date="2023-07" db="EMBL/GenBank/DDBJ databases">
        <title>Sorghum-associated microbial communities from plants grown in Nebraska, USA.</title>
        <authorList>
            <person name="Schachtman D."/>
        </authorList>
    </citation>
    <scope>NUCLEOTIDE SEQUENCE [LARGE SCALE GENOMIC DNA]</scope>
    <source>
        <strain evidence="6 7">DS1307</strain>
    </source>
</reference>
<feature type="domain" description="Multidrug resistance protein MdtA-like barrel-sandwich hybrid" evidence="4">
    <location>
        <begin position="65"/>
        <end position="232"/>
    </location>
</feature>
<comment type="caution">
    <text evidence="6">The sequence shown here is derived from an EMBL/GenBank/DDBJ whole genome shotgun (WGS) entry which is preliminary data.</text>
</comment>
<dbReference type="Gene3D" id="2.40.420.20">
    <property type="match status" value="1"/>
</dbReference>
<dbReference type="RefSeq" id="WP_306830531.1">
    <property type="nucleotide sequence ID" value="NZ_JAUSRF010000001.1"/>
</dbReference>
<dbReference type="Gene3D" id="2.40.30.170">
    <property type="match status" value="1"/>
</dbReference>
<dbReference type="InterPro" id="IPR006143">
    <property type="entry name" value="RND_pump_MFP"/>
</dbReference>
<dbReference type="Gene3D" id="1.10.287.470">
    <property type="entry name" value="Helix hairpin bin"/>
    <property type="match status" value="1"/>
</dbReference>
<organism evidence="6 7">
    <name type="scientific">Neorhizobium huautlense</name>
    <dbReference type="NCBI Taxonomy" id="67774"/>
    <lineage>
        <taxon>Bacteria</taxon>
        <taxon>Pseudomonadati</taxon>
        <taxon>Pseudomonadota</taxon>
        <taxon>Alphaproteobacteria</taxon>
        <taxon>Hyphomicrobiales</taxon>
        <taxon>Rhizobiaceae</taxon>
        <taxon>Rhizobium/Agrobacterium group</taxon>
        <taxon>Neorhizobium</taxon>
    </lineage>
</organism>
<evidence type="ECO:0000313" key="7">
    <source>
        <dbReference type="Proteomes" id="UP001241472"/>
    </source>
</evidence>
<keyword evidence="3" id="KW-0732">Signal</keyword>
<dbReference type="Gene3D" id="2.40.50.100">
    <property type="match status" value="1"/>
</dbReference>
<feature type="coiled-coil region" evidence="2">
    <location>
        <begin position="120"/>
        <end position="178"/>
    </location>
</feature>
<dbReference type="PANTHER" id="PTHR30469:SF15">
    <property type="entry name" value="HLYD FAMILY OF SECRETION PROTEINS"/>
    <property type="match status" value="1"/>
</dbReference>
<gene>
    <name evidence="6" type="ORF">J2T09_000422</name>
</gene>
<dbReference type="PANTHER" id="PTHR30469">
    <property type="entry name" value="MULTIDRUG RESISTANCE PROTEIN MDTA"/>
    <property type="match status" value="1"/>
</dbReference>
<dbReference type="SUPFAM" id="SSF111369">
    <property type="entry name" value="HlyD-like secretion proteins"/>
    <property type="match status" value="1"/>
</dbReference>
<evidence type="ECO:0000313" key="6">
    <source>
        <dbReference type="EMBL" id="MDP9835681.1"/>
    </source>
</evidence>
<evidence type="ECO:0000256" key="2">
    <source>
        <dbReference type="SAM" id="Coils"/>
    </source>
</evidence>
<feature type="signal peptide" evidence="3">
    <location>
        <begin position="1"/>
        <end position="26"/>
    </location>
</feature>
<dbReference type="Pfam" id="PF25917">
    <property type="entry name" value="BSH_RND"/>
    <property type="match status" value="1"/>
</dbReference>
<dbReference type="InterPro" id="IPR058625">
    <property type="entry name" value="MdtA-like_BSH"/>
</dbReference>
<protein>
    <submittedName>
        <fullName evidence="6">HlyD family secretion protein</fullName>
    </submittedName>
</protein>
<comment type="similarity">
    <text evidence="1">Belongs to the membrane fusion protein (MFP) (TC 8.A.1) family.</text>
</comment>
<dbReference type="NCBIfam" id="TIGR01730">
    <property type="entry name" value="RND_mfp"/>
    <property type="match status" value="1"/>
</dbReference>
<dbReference type="EMBL" id="JAUSRF010000001">
    <property type="protein sequence ID" value="MDP9835681.1"/>
    <property type="molecule type" value="Genomic_DNA"/>
</dbReference>
<name>A0ABT9PMK5_9HYPH</name>
<accession>A0ABT9PMK5</accession>
<dbReference type="InterPro" id="IPR058649">
    <property type="entry name" value="CzcB_C"/>
</dbReference>
<evidence type="ECO:0000256" key="3">
    <source>
        <dbReference type="SAM" id="SignalP"/>
    </source>
</evidence>
<dbReference type="Proteomes" id="UP001241472">
    <property type="component" value="Unassembled WGS sequence"/>
</dbReference>
<keyword evidence="7" id="KW-1185">Reference proteome</keyword>
<feature type="domain" description="CzcB-like C-terminal circularly permuted SH3-like" evidence="5">
    <location>
        <begin position="337"/>
        <end position="381"/>
    </location>
</feature>
<feature type="chain" id="PRO_5046509806" evidence="3">
    <location>
        <begin position="27"/>
        <end position="406"/>
    </location>
</feature>
<dbReference type="Pfam" id="PF25975">
    <property type="entry name" value="CzcB_C"/>
    <property type="match status" value="1"/>
</dbReference>
<sequence>MSHGFIHPAALAIVMAATNVITPAMAQEQPAVASAKLPAIVITEVSERAMTDRVLASGTIRPLNEVFVQPLVDGLPIKALHSEIGDRIEAGSVLAVLDSDALVLQQSQYRANKAKAVAALAQARAQVVEAQASYDDAIRQRDRTKRLGQSGTSSVSQMEQATAQADVADAKLKAAAQAVEVAEADIRVVDAQLADVDLQLRRTEVRSPVSGIVSVKNAKVGAVAAGSGEPLFNIIRDGAIELVADIAEAEISKIRRDQKANIRVAGNRQGIEGVVRLVSPTIDAATRLGAVHIIVDAKSVARSGMFAGAEIIVSEVKTLTLPQSAVTIGRDGPTVRKVVQTADGDVVQQVPVETGIQDSGFVEIVSGLVAGESVVAKAGAFVRDDDRITPVTASQQAQSSSMTATN</sequence>
<evidence type="ECO:0000256" key="1">
    <source>
        <dbReference type="ARBA" id="ARBA00009477"/>
    </source>
</evidence>
<evidence type="ECO:0000259" key="5">
    <source>
        <dbReference type="Pfam" id="PF25975"/>
    </source>
</evidence>
<evidence type="ECO:0000259" key="4">
    <source>
        <dbReference type="Pfam" id="PF25917"/>
    </source>
</evidence>